<dbReference type="Proteomes" id="UP001185028">
    <property type="component" value="Unassembled WGS sequence"/>
</dbReference>
<reference evidence="1 2" key="1">
    <citation type="submission" date="2023-07" db="EMBL/GenBank/DDBJ databases">
        <title>Genomic Encyclopedia of Type Strains, Phase IV (KMG-IV): sequencing the most valuable type-strain genomes for metagenomic binning, comparative biology and taxonomic classification.</title>
        <authorList>
            <person name="Goeker M."/>
        </authorList>
    </citation>
    <scope>NUCLEOTIDE SEQUENCE [LARGE SCALE GENOMIC DNA]</scope>
    <source>
        <strain evidence="1 2">DSM 22170</strain>
    </source>
</reference>
<keyword evidence="2" id="KW-1185">Reference proteome</keyword>
<accession>A0ABU1IY92</accession>
<gene>
    <name evidence="1" type="ORF">JOC58_002117</name>
</gene>
<comment type="caution">
    <text evidence="1">The sequence shown here is derived from an EMBL/GenBank/DDBJ whole genome shotgun (WGS) entry which is preliminary data.</text>
</comment>
<dbReference type="RefSeq" id="WP_188776260.1">
    <property type="nucleotide sequence ID" value="NZ_BMMB01000006.1"/>
</dbReference>
<dbReference type="EMBL" id="JAVDQH010000007">
    <property type="protein sequence ID" value="MDR6244224.1"/>
    <property type="molecule type" value="Genomic_DNA"/>
</dbReference>
<organism evidence="1 2">
    <name type="scientific">Paenibacillus hunanensis</name>
    <dbReference type="NCBI Taxonomy" id="539262"/>
    <lineage>
        <taxon>Bacteria</taxon>
        <taxon>Bacillati</taxon>
        <taxon>Bacillota</taxon>
        <taxon>Bacilli</taxon>
        <taxon>Bacillales</taxon>
        <taxon>Paenibacillaceae</taxon>
        <taxon>Paenibacillus</taxon>
    </lineage>
</organism>
<evidence type="ECO:0008006" key="3">
    <source>
        <dbReference type="Google" id="ProtNLM"/>
    </source>
</evidence>
<evidence type="ECO:0000313" key="2">
    <source>
        <dbReference type="Proteomes" id="UP001185028"/>
    </source>
</evidence>
<proteinExistence type="predicted"/>
<sequence>MTNQSNQSNQSTLQAAASAFVQQHQLYNEKYGLFEGNGIIAFAESTPFESDERIPLSPELEYWYSHYEMIDPKKPGENPRKNAAVLIGDGILLFFAAPEDLYDLQLGRRWVGVGDPDQLQESENWRAEHVVIATFNDDPVIADTSTPGTPIYVAYDTGKPALAAASLADFFAALAILIEAATELGGEIRDEDTDEVKPQYLEQIESKLDELLGEQAANELLLYLSLRWESWE</sequence>
<evidence type="ECO:0000313" key="1">
    <source>
        <dbReference type="EMBL" id="MDR6244224.1"/>
    </source>
</evidence>
<protein>
    <recommendedName>
        <fullName evidence="3">SMI1/KNR4 family protein</fullName>
    </recommendedName>
</protein>
<name>A0ABU1IY92_9BACL</name>